<evidence type="ECO:0000313" key="6">
    <source>
        <dbReference type="Proteomes" id="UP001245370"/>
    </source>
</evidence>
<evidence type="ECO:0000256" key="2">
    <source>
        <dbReference type="SAM" id="MobiDB-lite"/>
    </source>
</evidence>
<evidence type="ECO:0000313" key="5">
    <source>
        <dbReference type="Proteomes" id="UP001144397"/>
    </source>
</evidence>
<keyword evidence="6" id="KW-1185">Reference proteome</keyword>
<dbReference type="Proteomes" id="UP001144397">
    <property type="component" value="Unassembled WGS sequence"/>
</dbReference>
<accession>A0A9W6CNS0</accession>
<sequence>MPNFFDQFDVAPAAPVTEPPKPNFFDRFDEPSQPAAARPGPTVASAPAPAGLDLGVGVQGAARGIGMAVGQPFDLANMGANVLLSGADWIGDKTGLGRVPFRFKMPSEMLTSLAGNAAQSAGLQVHDPEKMTPGEKAVYNANAFGTLGALTAGAMVPAAVGRAAPVVARLPQAFDSLLAGYGAAPVRTVVGEGAAGVGAGLGKTVSEELLPEDARKSSPTAAATGAITDVLGMLLGGTAGGVASNIATGLPKAALSTARGFSRASDIPIDPETGRWARNRDADQAARYVQGNASEPSTAAENIAANANDYRAMGAPLPSVGALSEDPGVAAIAAAERNRNPAPFAQRDVSLRDAAMGELESNVPLGADPRAATEFVRREVDNRVNAASGELQAAEARLAQAEQGQRDVAGRVAPFAGRQGDASASLDRSIVQGSLEPMDAERRAAFDAVPRDATVPGRPFVETAAGIRRAAEHLPENARREVLPEQWLQDFESLLRRDADGRINGVNDVTFGTINDLRPILAAEIARARKDGAPTPYLDNLERLRVEINRATNQQPEAQAAVSHFENVYAPVWGRGAGEAYGFRQDLNVDRLHRTAAAPTATAGRFLSTGAGAREKAEALSRVVGSIADPTNRAAAESAVRTYVLGDLTRTIGRDGRIHENALARWLNGPSGWGEALSQFPRVRDEVAQLLTDIRAGSATRNRMAGEVERAGAQLKRTQADVDASGLSLVLGREPTKAAAAVLDSGDPERAMREVMATVSQSPEARLAWQRAVSERLIQKVTTASPGKVTDGDFAPEYRRLAEAFRQYERALAQVYSPEQMNALRRAQKMLEPLAREAPKAMPGSVDSANSGFWRAIELGLKATFGVLKGGGITRTLKVAAGPDAHTESMPQRLVTRMMFDPELAMHLLTRNANDVGTQRWNGKLLRLIAGAEGAREGMEPSDDQGSRR</sequence>
<dbReference type="RefSeq" id="WP_281808260.1">
    <property type="nucleotide sequence ID" value="NZ_BSDO01000004.1"/>
</dbReference>
<gene>
    <name evidence="4" type="ORF">GGQ86_003042</name>
    <name evidence="3" type="ORF">XFLAVUS301_30950</name>
</gene>
<feature type="region of interest" description="Disordered" evidence="2">
    <location>
        <begin position="1"/>
        <end position="46"/>
    </location>
</feature>
<dbReference type="EMBL" id="BSDO01000004">
    <property type="protein sequence ID" value="GLI23421.1"/>
    <property type="molecule type" value="Genomic_DNA"/>
</dbReference>
<dbReference type="AlphaFoldDB" id="A0A9W6CNS0"/>
<feature type="coiled-coil region" evidence="1">
    <location>
        <begin position="377"/>
        <end position="404"/>
    </location>
</feature>
<protein>
    <submittedName>
        <fullName evidence="3">Uncharacterized protein</fullName>
    </submittedName>
</protein>
<dbReference type="Proteomes" id="UP001245370">
    <property type="component" value="Unassembled WGS sequence"/>
</dbReference>
<keyword evidence="1" id="KW-0175">Coiled coil</keyword>
<dbReference type="GeneID" id="95763883"/>
<evidence type="ECO:0000256" key="1">
    <source>
        <dbReference type="SAM" id="Coils"/>
    </source>
</evidence>
<name>A0A9W6CNS0_XANFL</name>
<evidence type="ECO:0000313" key="4">
    <source>
        <dbReference type="EMBL" id="MDR6334560.1"/>
    </source>
</evidence>
<comment type="caution">
    <text evidence="3">The sequence shown here is derived from an EMBL/GenBank/DDBJ whole genome shotgun (WGS) entry which is preliminary data.</text>
</comment>
<evidence type="ECO:0000313" key="3">
    <source>
        <dbReference type="EMBL" id="GLI23421.1"/>
    </source>
</evidence>
<dbReference type="EMBL" id="JAVDPY010000005">
    <property type="protein sequence ID" value="MDR6334560.1"/>
    <property type="molecule type" value="Genomic_DNA"/>
</dbReference>
<reference evidence="3" key="1">
    <citation type="submission" date="2022-12" db="EMBL/GenBank/DDBJ databases">
        <title>Reference genome sequencing for broad-spectrum identification of bacterial and archaeal isolates by mass spectrometry.</title>
        <authorList>
            <person name="Sekiguchi Y."/>
            <person name="Tourlousse D.M."/>
        </authorList>
    </citation>
    <scope>NUCLEOTIDE SEQUENCE</scope>
    <source>
        <strain evidence="3">301</strain>
    </source>
</reference>
<proteinExistence type="predicted"/>
<organism evidence="3 5">
    <name type="scientific">Xanthobacter flavus</name>
    <dbReference type="NCBI Taxonomy" id="281"/>
    <lineage>
        <taxon>Bacteria</taxon>
        <taxon>Pseudomonadati</taxon>
        <taxon>Pseudomonadota</taxon>
        <taxon>Alphaproteobacteria</taxon>
        <taxon>Hyphomicrobiales</taxon>
        <taxon>Xanthobacteraceae</taxon>
        <taxon>Xanthobacter</taxon>
    </lineage>
</organism>
<reference evidence="4 6" key="2">
    <citation type="submission" date="2023-07" db="EMBL/GenBank/DDBJ databases">
        <title>Genomic Encyclopedia of Type Strains, Phase IV (KMG-IV): sequencing the most valuable type-strain genomes for metagenomic binning, comparative biology and taxonomic classification.</title>
        <authorList>
            <person name="Goeker M."/>
        </authorList>
    </citation>
    <scope>NUCLEOTIDE SEQUENCE [LARGE SCALE GENOMIC DNA]</scope>
    <source>
        <strain evidence="4 6">DSM 338</strain>
    </source>
</reference>